<organism evidence="2 3">
    <name type="scientific">Candidatus Manganitrophus noduliformans</name>
    <dbReference type="NCBI Taxonomy" id="2606439"/>
    <lineage>
        <taxon>Bacteria</taxon>
        <taxon>Pseudomonadati</taxon>
        <taxon>Nitrospirota</taxon>
        <taxon>Nitrospiria</taxon>
        <taxon>Candidatus Troglogloeales</taxon>
        <taxon>Candidatus Manganitrophaceae</taxon>
        <taxon>Candidatus Manganitrophus</taxon>
    </lineage>
</organism>
<dbReference type="AlphaFoldDB" id="A0A7X6DT13"/>
<name>A0A7X6DT13_9BACT</name>
<sequence>MRRKTKAVMAMILLALFTLPLRGSGSVGPVERLGPVFYPIIEPDWSTWLPRQAEKHLRERPLTFSRDQVREAIKQKMPEIDLSEVKVPRTYTVDPSVQVGRPVTDHTGKIVVPAGARVNPLERFPAFRPIVIINGMKKKQVGWAAGLQESPLALITSGDVFELSQRLGRPVYPAPKALLDRFAIERAPVMLSSKGGMIEIEEVALP</sequence>
<feature type="chain" id="PRO_5030603346" description="Conjugal transfer pilus assembly protein TraW" evidence="1">
    <location>
        <begin position="24"/>
        <end position="206"/>
    </location>
</feature>
<gene>
    <name evidence="2" type="ORF">MNODULE_18995</name>
</gene>
<protein>
    <recommendedName>
        <fullName evidence="4">Conjugal transfer pilus assembly protein TraW</fullName>
    </recommendedName>
</protein>
<evidence type="ECO:0000313" key="2">
    <source>
        <dbReference type="EMBL" id="NKE72842.1"/>
    </source>
</evidence>
<proteinExistence type="predicted"/>
<keyword evidence="3" id="KW-1185">Reference proteome</keyword>
<dbReference type="Proteomes" id="UP000534783">
    <property type="component" value="Unassembled WGS sequence"/>
</dbReference>
<keyword evidence="1" id="KW-0732">Signal</keyword>
<dbReference type="EMBL" id="VTOW01000004">
    <property type="protein sequence ID" value="NKE72842.1"/>
    <property type="molecule type" value="Genomic_DNA"/>
</dbReference>
<evidence type="ECO:0000256" key="1">
    <source>
        <dbReference type="SAM" id="SignalP"/>
    </source>
</evidence>
<dbReference type="RefSeq" id="WP_168062779.1">
    <property type="nucleotide sequence ID" value="NZ_VTOW01000004.1"/>
</dbReference>
<reference evidence="2 3" key="1">
    <citation type="journal article" date="2020" name="Nature">
        <title>Bacterial chemolithoautotrophy via manganese oxidation.</title>
        <authorList>
            <person name="Yu H."/>
            <person name="Leadbetter J.R."/>
        </authorList>
    </citation>
    <scope>NUCLEOTIDE SEQUENCE [LARGE SCALE GENOMIC DNA]</scope>
    <source>
        <strain evidence="2 3">Mn-1</strain>
    </source>
</reference>
<evidence type="ECO:0000313" key="3">
    <source>
        <dbReference type="Proteomes" id="UP000534783"/>
    </source>
</evidence>
<feature type="signal peptide" evidence="1">
    <location>
        <begin position="1"/>
        <end position="23"/>
    </location>
</feature>
<accession>A0A7X6DT13</accession>
<evidence type="ECO:0008006" key="4">
    <source>
        <dbReference type="Google" id="ProtNLM"/>
    </source>
</evidence>
<comment type="caution">
    <text evidence="2">The sequence shown here is derived from an EMBL/GenBank/DDBJ whole genome shotgun (WGS) entry which is preliminary data.</text>
</comment>